<feature type="compositionally biased region" description="Basic and acidic residues" evidence="1">
    <location>
        <begin position="61"/>
        <end position="75"/>
    </location>
</feature>
<evidence type="ECO:0000313" key="2">
    <source>
        <dbReference type="EMBL" id="MFC0672513.1"/>
    </source>
</evidence>
<dbReference type="RefSeq" id="WP_376977344.1">
    <property type="nucleotide sequence ID" value="NZ_JBHLSV010000001.1"/>
</dbReference>
<dbReference type="EMBL" id="JBHLSV010000001">
    <property type="protein sequence ID" value="MFC0672513.1"/>
    <property type="molecule type" value="Genomic_DNA"/>
</dbReference>
<sequence length="95" mass="10679">MNTTSTITEDRTAADPTPAPIVYRPFHAAWGDAAELAELRRLRAERRRTDDLALEQARAARRAEAADRPAREGRARTGRGHHRGHGLRLFGHRFA</sequence>
<reference evidence="2 3" key="1">
    <citation type="submission" date="2024-09" db="EMBL/GenBank/DDBJ databases">
        <authorList>
            <person name="Sun Q."/>
            <person name="Mori K."/>
        </authorList>
    </citation>
    <scope>NUCLEOTIDE SEQUENCE [LARGE SCALE GENOMIC DNA]</scope>
    <source>
        <strain evidence="2 3">CICC 10874</strain>
    </source>
</reference>
<protein>
    <submittedName>
        <fullName evidence="2">Uncharacterized protein</fullName>
    </submittedName>
</protein>
<name>A0ABV6R6A6_9MICO</name>
<gene>
    <name evidence="2" type="ORF">ACFFF6_00935</name>
</gene>
<dbReference type="Proteomes" id="UP001589793">
    <property type="component" value="Unassembled WGS sequence"/>
</dbReference>
<proteinExistence type="predicted"/>
<feature type="region of interest" description="Disordered" evidence="1">
    <location>
        <begin position="59"/>
        <end position="95"/>
    </location>
</feature>
<keyword evidence="3" id="KW-1185">Reference proteome</keyword>
<feature type="compositionally biased region" description="Basic residues" evidence="1">
    <location>
        <begin position="76"/>
        <end position="95"/>
    </location>
</feature>
<accession>A0ABV6R6A6</accession>
<comment type="caution">
    <text evidence="2">The sequence shown here is derived from an EMBL/GenBank/DDBJ whole genome shotgun (WGS) entry which is preliminary data.</text>
</comment>
<evidence type="ECO:0000256" key="1">
    <source>
        <dbReference type="SAM" id="MobiDB-lite"/>
    </source>
</evidence>
<evidence type="ECO:0000313" key="3">
    <source>
        <dbReference type="Proteomes" id="UP001589793"/>
    </source>
</evidence>
<organism evidence="2 3">
    <name type="scientific">Brachybacterium hainanense</name>
    <dbReference type="NCBI Taxonomy" id="1541174"/>
    <lineage>
        <taxon>Bacteria</taxon>
        <taxon>Bacillati</taxon>
        <taxon>Actinomycetota</taxon>
        <taxon>Actinomycetes</taxon>
        <taxon>Micrococcales</taxon>
        <taxon>Dermabacteraceae</taxon>
        <taxon>Brachybacterium</taxon>
    </lineage>
</organism>